<dbReference type="Proteomes" id="UP000656881">
    <property type="component" value="Unassembled WGS sequence"/>
</dbReference>
<evidence type="ECO:0000259" key="2">
    <source>
        <dbReference type="Pfam" id="PF03781"/>
    </source>
</evidence>
<dbReference type="InterPro" id="IPR016187">
    <property type="entry name" value="CTDL_fold"/>
</dbReference>
<evidence type="ECO:0000313" key="3">
    <source>
        <dbReference type="EMBL" id="GGO42569.1"/>
    </source>
</evidence>
<evidence type="ECO:0000313" key="4">
    <source>
        <dbReference type="Proteomes" id="UP000656881"/>
    </source>
</evidence>
<protein>
    <recommendedName>
        <fullName evidence="2">Sulfatase-modifying factor enzyme-like domain-containing protein</fullName>
    </recommendedName>
</protein>
<dbReference type="InterPro" id="IPR042095">
    <property type="entry name" value="SUMF_sf"/>
</dbReference>
<evidence type="ECO:0000256" key="1">
    <source>
        <dbReference type="SAM" id="MobiDB-lite"/>
    </source>
</evidence>
<proteinExistence type="predicted"/>
<dbReference type="PANTHER" id="PTHR23150">
    <property type="entry name" value="SULFATASE MODIFYING FACTOR 1, 2"/>
    <property type="match status" value="1"/>
</dbReference>
<feature type="region of interest" description="Disordered" evidence="1">
    <location>
        <begin position="259"/>
        <end position="280"/>
    </location>
</feature>
<keyword evidence="4" id="KW-1185">Reference proteome</keyword>
<reference evidence="4" key="1">
    <citation type="journal article" date="2019" name="Int. J. Syst. Evol. Microbiol.">
        <title>The Global Catalogue of Microorganisms (GCM) 10K type strain sequencing project: providing services to taxonomists for standard genome sequencing and annotation.</title>
        <authorList>
            <consortium name="The Broad Institute Genomics Platform"/>
            <consortium name="The Broad Institute Genome Sequencing Center for Infectious Disease"/>
            <person name="Wu L."/>
            <person name="Ma J."/>
        </authorList>
    </citation>
    <scope>NUCLEOTIDE SEQUENCE [LARGE SCALE GENOMIC DNA]</scope>
    <source>
        <strain evidence="4">CGMCC 4.7349</strain>
    </source>
</reference>
<sequence length="322" mass="34744">MCDDHAMSRAEAGRKRTPAVSERAQVATKRAEALSKMVALPGGTFRMGASGGHGHGHAADGEGPVRAVTLDPFRVDPCAVTNARFAAFVKDTGHVTDAERHGWSYVFAGLLPPALAHASPAPDGTPWWRGVQEATWRAPEGPGSDVMRERANHPVVHVSWGDARAFAAWAGKRLPTEAEWEYAARGGLDQARYPWGDELTRRGRWRCNIWQGDFPARNTAEDGYVGTAPVDAYRPNAYGLFNTVGNVWEWVADRFTATHPTGPLVNPRGPQDDSGGTERVLRGGSYLCHDSYCARYTVASRTANSPDSSSGNNGFRCAADAG</sequence>
<dbReference type="SUPFAM" id="SSF56436">
    <property type="entry name" value="C-type lectin-like"/>
    <property type="match status" value="1"/>
</dbReference>
<comment type="caution">
    <text evidence="3">The sequence shown here is derived from an EMBL/GenBank/DDBJ whole genome shotgun (WGS) entry which is preliminary data.</text>
</comment>
<gene>
    <name evidence="3" type="ORF">GCM10012286_24350</name>
</gene>
<feature type="region of interest" description="Disordered" evidence="1">
    <location>
        <begin position="1"/>
        <end position="20"/>
    </location>
</feature>
<dbReference type="InterPro" id="IPR051043">
    <property type="entry name" value="Sulfatase_Mod_Factor_Kinase"/>
</dbReference>
<organism evidence="3 4">
    <name type="scientific">Streptomyces lasiicapitis</name>
    <dbReference type="NCBI Taxonomy" id="1923961"/>
    <lineage>
        <taxon>Bacteria</taxon>
        <taxon>Bacillati</taxon>
        <taxon>Actinomycetota</taxon>
        <taxon>Actinomycetes</taxon>
        <taxon>Kitasatosporales</taxon>
        <taxon>Streptomycetaceae</taxon>
        <taxon>Streptomyces</taxon>
    </lineage>
</organism>
<dbReference type="EMBL" id="BMNG01000005">
    <property type="protein sequence ID" value="GGO42569.1"/>
    <property type="molecule type" value="Genomic_DNA"/>
</dbReference>
<feature type="domain" description="Sulfatase-modifying factor enzyme-like" evidence="2">
    <location>
        <begin position="35"/>
        <end position="318"/>
    </location>
</feature>
<name>A0ABQ2LRV7_9ACTN</name>
<feature type="compositionally biased region" description="Basic and acidic residues" evidence="1">
    <location>
        <begin position="1"/>
        <end position="14"/>
    </location>
</feature>
<dbReference type="InterPro" id="IPR005532">
    <property type="entry name" value="SUMF_dom"/>
</dbReference>
<dbReference type="PANTHER" id="PTHR23150:SF19">
    <property type="entry name" value="FORMYLGLYCINE-GENERATING ENZYME"/>
    <property type="match status" value="1"/>
</dbReference>
<dbReference type="Pfam" id="PF03781">
    <property type="entry name" value="FGE-sulfatase"/>
    <property type="match status" value="1"/>
</dbReference>
<dbReference type="Gene3D" id="3.90.1580.10">
    <property type="entry name" value="paralog of FGE (formylglycine-generating enzyme)"/>
    <property type="match status" value="1"/>
</dbReference>
<accession>A0ABQ2LRV7</accession>